<dbReference type="Gene3D" id="1.20.5.170">
    <property type="match status" value="1"/>
</dbReference>
<proteinExistence type="inferred from homology"/>
<dbReference type="PRINTS" id="PR00194">
    <property type="entry name" value="TROPOMYOSIN"/>
</dbReference>
<feature type="region of interest" description="Disordered" evidence="4">
    <location>
        <begin position="1"/>
        <end position="38"/>
    </location>
</feature>
<dbReference type="EMBL" id="VCGU01000008">
    <property type="protein sequence ID" value="TRY71653.1"/>
    <property type="molecule type" value="Genomic_DNA"/>
</dbReference>
<dbReference type="OrthoDB" id="128924at2759"/>
<dbReference type="PANTHER" id="PTHR19269">
    <property type="entry name" value="TROPOMYOSIN"/>
    <property type="match status" value="1"/>
</dbReference>
<sequence length="285" mass="32860">MDAIRKKMQSLKAETNSFEATAKRHEEQAAEMNASSDKNDALIRDLNKKIGNIEANLEDCLEKFNKTTAALEEKEKELTSLEDDVGSVSRRLVLLEIESKDADSRMGETVKNLAFTSKEADTILKKVRYFESKNMNNEMTIEDQEKDLREANTIVADSEKKLDEISRRFGVVESELKRAMERAELAESELVRVETELRNIGENMKLLEVSEEKALAREEKFKQQIKAVMHRLKEADKRAEYGEMNITKLNIRIDDIEDEIVREKLKIKKVSDELGDTFDEMLSKY</sequence>
<protein>
    <recommendedName>
        <fullName evidence="7">Tropomyosin</fullName>
    </recommendedName>
</protein>
<dbReference type="Pfam" id="PF00261">
    <property type="entry name" value="Tropomyosin"/>
    <property type="match status" value="1"/>
</dbReference>
<keyword evidence="2 3" id="KW-0175">Coiled coil</keyword>
<dbReference type="OMA" id="TERRCAP"/>
<feature type="coiled-coil region" evidence="3">
    <location>
        <begin position="141"/>
        <end position="273"/>
    </location>
</feature>
<name>A0A553P1U2_TIGCA</name>
<evidence type="ECO:0000313" key="5">
    <source>
        <dbReference type="EMBL" id="TRY71653.1"/>
    </source>
</evidence>
<dbReference type="STRING" id="6832.A0A553P1U2"/>
<dbReference type="Gene3D" id="1.20.5.340">
    <property type="match status" value="1"/>
</dbReference>
<dbReference type="AlphaFoldDB" id="A0A553P1U2"/>
<evidence type="ECO:0008006" key="7">
    <source>
        <dbReference type="Google" id="ProtNLM"/>
    </source>
</evidence>
<organism evidence="5 6">
    <name type="scientific">Tigriopus californicus</name>
    <name type="common">Marine copepod</name>
    <dbReference type="NCBI Taxonomy" id="6832"/>
    <lineage>
        <taxon>Eukaryota</taxon>
        <taxon>Metazoa</taxon>
        <taxon>Ecdysozoa</taxon>
        <taxon>Arthropoda</taxon>
        <taxon>Crustacea</taxon>
        <taxon>Multicrustacea</taxon>
        <taxon>Hexanauplia</taxon>
        <taxon>Copepoda</taxon>
        <taxon>Harpacticoida</taxon>
        <taxon>Harpacticidae</taxon>
        <taxon>Tigriopus</taxon>
    </lineage>
</organism>
<evidence type="ECO:0000313" key="6">
    <source>
        <dbReference type="Proteomes" id="UP000318571"/>
    </source>
</evidence>
<evidence type="ECO:0000256" key="3">
    <source>
        <dbReference type="SAM" id="Coils"/>
    </source>
</evidence>
<evidence type="ECO:0000256" key="1">
    <source>
        <dbReference type="ARBA" id="ARBA00009036"/>
    </source>
</evidence>
<accession>A0A553P1U2</accession>
<keyword evidence="6" id="KW-1185">Reference proteome</keyword>
<dbReference type="Proteomes" id="UP000318571">
    <property type="component" value="Chromosome 7"/>
</dbReference>
<comment type="caution">
    <text evidence="5">The sequence shown here is derived from an EMBL/GenBank/DDBJ whole genome shotgun (WGS) entry which is preliminary data.</text>
</comment>
<dbReference type="SUPFAM" id="SSF57997">
    <property type="entry name" value="Tropomyosin"/>
    <property type="match status" value="1"/>
</dbReference>
<comment type="similarity">
    <text evidence="1">Belongs to the tropomyosin family.</text>
</comment>
<evidence type="ECO:0000256" key="2">
    <source>
        <dbReference type="ARBA" id="ARBA00023054"/>
    </source>
</evidence>
<evidence type="ECO:0000256" key="4">
    <source>
        <dbReference type="SAM" id="MobiDB-lite"/>
    </source>
</evidence>
<gene>
    <name evidence="5" type="ORF">TCAL_14865</name>
</gene>
<reference evidence="5 6" key="1">
    <citation type="journal article" date="2018" name="Nat. Ecol. Evol.">
        <title>Genomic signatures of mitonuclear coevolution across populations of Tigriopus californicus.</title>
        <authorList>
            <person name="Barreto F.S."/>
            <person name="Watson E.T."/>
            <person name="Lima T.G."/>
            <person name="Willett C.S."/>
            <person name="Edmands S."/>
            <person name="Li W."/>
            <person name="Burton R.S."/>
        </authorList>
    </citation>
    <scope>NUCLEOTIDE SEQUENCE [LARGE SCALE GENOMIC DNA]</scope>
    <source>
        <strain evidence="5 6">San Diego</strain>
    </source>
</reference>
<dbReference type="InterPro" id="IPR000533">
    <property type="entry name" value="Tropomyosin"/>
</dbReference>